<keyword evidence="1" id="KW-1133">Transmembrane helix</keyword>
<gene>
    <name evidence="2" type="ORF">DBV05_g218</name>
</gene>
<feature type="transmembrane region" description="Helical" evidence="1">
    <location>
        <begin position="27"/>
        <end position="46"/>
    </location>
</feature>
<accession>A0A5N5DSR4</accession>
<organism evidence="2 3">
    <name type="scientific">Lasiodiplodia theobromae</name>
    <dbReference type="NCBI Taxonomy" id="45133"/>
    <lineage>
        <taxon>Eukaryota</taxon>
        <taxon>Fungi</taxon>
        <taxon>Dikarya</taxon>
        <taxon>Ascomycota</taxon>
        <taxon>Pezizomycotina</taxon>
        <taxon>Dothideomycetes</taxon>
        <taxon>Dothideomycetes incertae sedis</taxon>
        <taxon>Botryosphaeriales</taxon>
        <taxon>Botryosphaeriaceae</taxon>
        <taxon>Lasiodiplodia</taxon>
    </lineage>
</organism>
<comment type="caution">
    <text evidence="2">The sequence shown here is derived from an EMBL/GenBank/DDBJ whole genome shotgun (WGS) entry which is preliminary data.</text>
</comment>
<reference evidence="2 3" key="1">
    <citation type="journal article" date="2019" name="Sci. Rep.">
        <title>A multi-omics analysis of the grapevine pathogen Lasiodiplodia theobromae reveals that temperature affects the expression of virulence- and pathogenicity-related genes.</title>
        <authorList>
            <person name="Felix C."/>
            <person name="Meneses R."/>
            <person name="Goncalves M.F.M."/>
            <person name="Tilleman L."/>
            <person name="Duarte A.S."/>
            <person name="Jorrin-Novo J.V."/>
            <person name="Van de Peer Y."/>
            <person name="Deforce D."/>
            <person name="Van Nieuwerburgh F."/>
            <person name="Esteves A.C."/>
            <person name="Alves A."/>
        </authorList>
    </citation>
    <scope>NUCLEOTIDE SEQUENCE [LARGE SCALE GENOMIC DNA]</scope>
    <source>
        <strain evidence="2 3">LA-SOL3</strain>
    </source>
</reference>
<name>A0A5N5DSR4_9PEZI</name>
<sequence>MPAPPPNNKPTTTLYRSTPPATHRLSLIKLLSTIPTILTLIFLASLRHRLRQSLFYTSIWYTHSHLPSFLLDIFIWAPLFYAVAIWAPLFYAVAILQLSVFFLISATWRSPEEERWFQLLQTERQRRDEDERAQRGRKERRQALLAGGGGGWGARAEMQPLRVRWGKDVKEETKVAWWEQNIIAPRKEAEEGTRLERAGLGEAVRCFT</sequence>
<evidence type="ECO:0000313" key="2">
    <source>
        <dbReference type="EMBL" id="KAB2581069.1"/>
    </source>
</evidence>
<evidence type="ECO:0000313" key="3">
    <source>
        <dbReference type="Proteomes" id="UP000325902"/>
    </source>
</evidence>
<dbReference type="EMBL" id="VCHE01000001">
    <property type="protein sequence ID" value="KAB2581069.1"/>
    <property type="molecule type" value="Genomic_DNA"/>
</dbReference>
<protein>
    <submittedName>
        <fullName evidence="2">Uncharacterized protein</fullName>
    </submittedName>
</protein>
<keyword evidence="1" id="KW-0812">Transmembrane</keyword>
<feature type="transmembrane region" description="Helical" evidence="1">
    <location>
        <begin position="66"/>
        <end position="83"/>
    </location>
</feature>
<dbReference type="AlphaFoldDB" id="A0A5N5DSR4"/>
<keyword evidence="3" id="KW-1185">Reference proteome</keyword>
<proteinExistence type="predicted"/>
<dbReference type="Proteomes" id="UP000325902">
    <property type="component" value="Unassembled WGS sequence"/>
</dbReference>
<keyword evidence="1" id="KW-0472">Membrane</keyword>
<evidence type="ECO:0000256" key="1">
    <source>
        <dbReference type="SAM" id="Phobius"/>
    </source>
</evidence>
<feature type="transmembrane region" description="Helical" evidence="1">
    <location>
        <begin position="89"/>
        <end position="108"/>
    </location>
</feature>